<comment type="caution">
    <text evidence="1">The sequence shown here is derived from an EMBL/GenBank/DDBJ whole genome shotgun (WGS) entry which is preliminary data.</text>
</comment>
<evidence type="ECO:0000313" key="2">
    <source>
        <dbReference type="Proteomes" id="UP001500843"/>
    </source>
</evidence>
<sequence length="112" mass="12078">MRECLAPLKVSEVVELVVEYVLLGTAPEVLATVGEQPVGADMVARPHATWPAERVSAVTDLHSGWTGPDAEAARLTVYRIAPADVLARFGQVLHAAAARRFDRVAVQMYANL</sequence>
<dbReference type="EMBL" id="BAABHM010000026">
    <property type="protein sequence ID" value="GAA4718050.1"/>
    <property type="molecule type" value="Genomic_DNA"/>
</dbReference>
<name>A0ABP8XZS2_9MICO</name>
<dbReference type="Proteomes" id="UP001500843">
    <property type="component" value="Unassembled WGS sequence"/>
</dbReference>
<keyword evidence="2" id="KW-1185">Reference proteome</keyword>
<protein>
    <submittedName>
        <fullName evidence="1">Uncharacterized protein</fullName>
    </submittedName>
</protein>
<accession>A0ABP8XZS2</accession>
<reference evidence="2" key="1">
    <citation type="journal article" date="2019" name="Int. J. Syst. Evol. Microbiol.">
        <title>The Global Catalogue of Microorganisms (GCM) 10K type strain sequencing project: providing services to taxonomists for standard genome sequencing and annotation.</title>
        <authorList>
            <consortium name="The Broad Institute Genomics Platform"/>
            <consortium name="The Broad Institute Genome Sequencing Center for Infectious Disease"/>
            <person name="Wu L."/>
            <person name="Ma J."/>
        </authorList>
    </citation>
    <scope>NUCLEOTIDE SEQUENCE [LARGE SCALE GENOMIC DNA]</scope>
    <source>
        <strain evidence="2">JCM 17975</strain>
    </source>
</reference>
<proteinExistence type="predicted"/>
<organism evidence="1 2">
    <name type="scientific">Promicromonospora umidemergens</name>
    <dbReference type="NCBI Taxonomy" id="629679"/>
    <lineage>
        <taxon>Bacteria</taxon>
        <taxon>Bacillati</taxon>
        <taxon>Actinomycetota</taxon>
        <taxon>Actinomycetes</taxon>
        <taxon>Micrococcales</taxon>
        <taxon>Promicromonosporaceae</taxon>
        <taxon>Promicromonospora</taxon>
    </lineage>
</organism>
<gene>
    <name evidence="1" type="ORF">GCM10023198_47050</name>
</gene>
<evidence type="ECO:0000313" key="1">
    <source>
        <dbReference type="EMBL" id="GAA4718050.1"/>
    </source>
</evidence>